<protein>
    <submittedName>
        <fullName evidence="2">Uncharacterized protein</fullName>
    </submittedName>
</protein>
<dbReference type="Proteomes" id="UP000178776">
    <property type="component" value="Chromosome"/>
</dbReference>
<dbReference type="PANTHER" id="PTHR35936">
    <property type="entry name" value="MEMBRANE-BOUND LYTIC MUREIN TRANSGLYCOSYLASE F"/>
    <property type="match status" value="1"/>
</dbReference>
<organism evidence="2 3">
    <name type="scientific">Chromobacterium vaccinii</name>
    <dbReference type="NCBI Taxonomy" id="1108595"/>
    <lineage>
        <taxon>Bacteria</taxon>
        <taxon>Pseudomonadati</taxon>
        <taxon>Pseudomonadota</taxon>
        <taxon>Betaproteobacteria</taxon>
        <taxon>Neisseriales</taxon>
        <taxon>Chromobacteriaceae</taxon>
        <taxon>Chromobacterium</taxon>
    </lineage>
</organism>
<dbReference type="Gene3D" id="3.40.190.10">
    <property type="entry name" value="Periplasmic binding protein-like II"/>
    <property type="match status" value="2"/>
</dbReference>
<proteinExistence type="predicted"/>
<dbReference type="AlphaFoldDB" id="A0A1D9LBG0"/>
<keyword evidence="1" id="KW-0732">Signal</keyword>
<dbReference type="GeneID" id="68839666"/>
<evidence type="ECO:0000313" key="2">
    <source>
        <dbReference type="EMBL" id="AOZ48581.1"/>
    </source>
</evidence>
<evidence type="ECO:0000313" key="3">
    <source>
        <dbReference type="Proteomes" id="UP000178776"/>
    </source>
</evidence>
<dbReference type="Pfam" id="PF00497">
    <property type="entry name" value="SBP_bac_3"/>
    <property type="match status" value="1"/>
</dbReference>
<evidence type="ECO:0000256" key="1">
    <source>
        <dbReference type="ARBA" id="ARBA00022729"/>
    </source>
</evidence>
<accession>A0A1D9LBG0</accession>
<reference evidence="2 3" key="1">
    <citation type="submission" date="2016-10" db="EMBL/GenBank/DDBJ databases">
        <title>Chromobacterium muskegensis sp. nov., an insecticidal bacterium isolated from Sphagnum bogs.</title>
        <authorList>
            <person name="Sparks M.E."/>
            <person name="Blackburn M.B."/>
            <person name="Gundersen-Rindal D.E."/>
            <person name="Mitchell A."/>
            <person name="Farrar R."/>
            <person name="Kuhar D."/>
        </authorList>
    </citation>
    <scope>NUCLEOTIDE SEQUENCE [LARGE SCALE GENOMIC DNA]</scope>
    <source>
        <strain evidence="2 3">21-1</strain>
    </source>
</reference>
<sequence length="270" mass="30705">MTRKLSPQRLAGWLTPLLLSLAAQAGNPACPQGPLAIAYYDFGVAYHQGKGYDVDLVRELARRLDCPIRTETDYPRIRALKQLEIGLADIGSSTLITPERQRYLWLYPYNHSKNMVLLPRASRADSLDDLLKSSSLRWGVIRGYRHSPAQDRLLNDLAQQHKLVIAESEDDLYRMLINGLVDVVLAHPISYDPWFRAHRAEQLINARDFFPDADTISGSIALSKARFTPAAAELWHQELRKMYRDGTLRAILRRYLSEASADQVLKLPLE</sequence>
<dbReference type="PANTHER" id="PTHR35936:SF19">
    <property type="entry name" value="AMINO-ACID-BINDING PROTEIN YXEM-RELATED"/>
    <property type="match status" value="1"/>
</dbReference>
<name>A0A1D9LBG0_9NEIS</name>
<dbReference type="SMART" id="SM00062">
    <property type="entry name" value="PBPb"/>
    <property type="match status" value="1"/>
</dbReference>
<dbReference type="InterPro" id="IPR001638">
    <property type="entry name" value="Solute-binding_3/MltF_N"/>
</dbReference>
<dbReference type="RefSeq" id="WP_046156385.1">
    <property type="nucleotide sequence ID" value="NZ_CP017707.1"/>
</dbReference>
<dbReference type="KEGG" id="cvc:BKX93_00310"/>
<gene>
    <name evidence="2" type="ORF">BKX93_00310</name>
</gene>
<dbReference type="SUPFAM" id="SSF53850">
    <property type="entry name" value="Periplasmic binding protein-like II"/>
    <property type="match status" value="1"/>
</dbReference>
<dbReference type="STRING" id="1108595.BKX93_00310"/>
<dbReference type="EMBL" id="CP017707">
    <property type="protein sequence ID" value="AOZ48581.1"/>
    <property type="molecule type" value="Genomic_DNA"/>
</dbReference>